<dbReference type="Proteomes" id="UP000236723">
    <property type="component" value="Unassembled WGS sequence"/>
</dbReference>
<dbReference type="EMBL" id="FNVO01000002">
    <property type="protein sequence ID" value="SEF92460.1"/>
    <property type="molecule type" value="Genomic_DNA"/>
</dbReference>
<evidence type="ECO:0000313" key="1">
    <source>
        <dbReference type="EMBL" id="SEF92460.1"/>
    </source>
</evidence>
<sequence length="49" mass="4989">MTVTPYVEQAGKNPKGEPITRVAYSYRATGVQAPGGAGRAARPAGKDAA</sequence>
<dbReference type="RefSeq" id="WP_327372389.1">
    <property type="nucleotide sequence ID" value="NZ_FNVO01000002.1"/>
</dbReference>
<reference evidence="2" key="1">
    <citation type="submission" date="2016-10" db="EMBL/GenBank/DDBJ databases">
        <authorList>
            <person name="Varghese N."/>
            <person name="Submissions S."/>
        </authorList>
    </citation>
    <scope>NUCLEOTIDE SEQUENCE [LARGE SCALE GENOMIC DNA]</scope>
    <source>
        <strain evidence="2">DSM 43163</strain>
    </source>
</reference>
<evidence type="ECO:0000313" key="2">
    <source>
        <dbReference type="Proteomes" id="UP000236723"/>
    </source>
</evidence>
<proteinExistence type="predicted"/>
<accession>A0A1H5VZ26</accession>
<keyword evidence="2" id="KW-1185">Reference proteome</keyword>
<protein>
    <submittedName>
        <fullName evidence="1">Uncharacterized protein</fullName>
    </submittedName>
</protein>
<dbReference type="AlphaFoldDB" id="A0A1H5VZ26"/>
<gene>
    <name evidence="1" type="ORF">SAMN04489712_102525</name>
</gene>
<name>A0A1H5VZ26_9ACTN</name>
<organism evidence="1 2">
    <name type="scientific">Thermomonospora echinospora</name>
    <dbReference type="NCBI Taxonomy" id="1992"/>
    <lineage>
        <taxon>Bacteria</taxon>
        <taxon>Bacillati</taxon>
        <taxon>Actinomycetota</taxon>
        <taxon>Actinomycetes</taxon>
        <taxon>Streptosporangiales</taxon>
        <taxon>Thermomonosporaceae</taxon>
        <taxon>Thermomonospora</taxon>
    </lineage>
</organism>